<dbReference type="AlphaFoldDB" id="A0A3D9UL76"/>
<keyword evidence="1" id="KW-0812">Transmembrane</keyword>
<feature type="transmembrane region" description="Helical" evidence="1">
    <location>
        <begin position="74"/>
        <end position="94"/>
    </location>
</feature>
<dbReference type="EMBL" id="QTUB01000001">
    <property type="protein sequence ID" value="REF25571.1"/>
    <property type="molecule type" value="Genomic_DNA"/>
</dbReference>
<proteinExistence type="predicted"/>
<accession>A0A3D9UL76</accession>
<reference evidence="3 4" key="1">
    <citation type="submission" date="2018-08" db="EMBL/GenBank/DDBJ databases">
        <title>Genomic Encyclopedia of Archaeal and Bacterial Type Strains, Phase II (KMG-II): from individual species to whole genera.</title>
        <authorList>
            <person name="Goeker M."/>
        </authorList>
    </citation>
    <scope>NUCLEOTIDE SEQUENCE [LARGE SCALE GENOMIC DNA]</scope>
    <source>
        <strain evidence="3 4">DSM 17905</strain>
    </source>
</reference>
<keyword evidence="4" id="KW-1185">Reference proteome</keyword>
<dbReference type="Proteomes" id="UP000256294">
    <property type="component" value="Unassembled WGS sequence"/>
</dbReference>
<dbReference type="InterPro" id="IPR011646">
    <property type="entry name" value="KAP_P-loop"/>
</dbReference>
<evidence type="ECO:0000313" key="4">
    <source>
        <dbReference type="Proteomes" id="UP000256294"/>
    </source>
</evidence>
<keyword evidence="1" id="KW-0472">Membrane</keyword>
<organism evidence="3 4">
    <name type="scientific">Xenorhabdus cabanillasii</name>
    <dbReference type="NCBI Taxonomy" id="351673"/>
    <lineage>
        <taxon>Bacteria</taxon>
        <taxon>Pseudomonadati</taxon>
        <taxon>Pseudomonadota</taxon>
        <taxon>Gammaproteobacteria</taxon>
        <taxon>Enterobacterales</taxon>
        <taxon>Morganellaceae</taxon>
        <taxon>Xenorhabdus</taxon>
    </lineage>
</organism>
<comment type="caution">
    <text evidence="3">The sequence shown here is derived from an EMBL/GenBank/DDBJ whole genome shotgun (WGS) entry which is preliminary data.</text>
</comment>
<keyword evidence="1" id="KW-1133">Transmembrane helix</keyword>
<evidence type="ECO:0000259" key="2">
    <source>
        <dbReference type="Pfam" id="PF07693"/>
    </source>
</evidence>
<name>A0A3D9UL76_9GAMM</name>
<dbReference type="Pfam" id="PF07693">
    <property type="entry name" value="KAP_NTPase"/>
    <property type="match status" value="1"/>
</dbReference>
<feature type="domain" description="KAP NTPase" evidence="2">
    <location>
        <begin position="15"/>
        <end position="85"/>
    </location>
</feature>
<protein>
    <submittedName>
        <fullName evidence="3">KAP-like P-loop domain-containing protein</fullName>
    </submittedName>
</protein>
<dbReference type="SUPFAM" id="SSF52540">
    <property type="entry name" value="P-loop containing nucleoside triphosphate hydrolases"/>
    <property type="match status" value="1"/>
</dbReference>
<evidence type="ECO:0000313" key="3">
    <source>
        <dbReference type="EMBL" id="REF25571.1"/>
    </source>
</evidence>
<evidence type="ECO:0000256" key="1">
    <source>
        <dbReference type="SAM" id="Phobius"/>
    </source>
</evidence>
<sequence length="144" mass="15743">MWHDNETTVDYVNFRLVAKACAELIRDTGGEPISIGISGGWGAGKSSLVRMIESELSPRQDVEIKAVPQTESNYVVVTFNPWLFVLALGLLLGFKGCLQRYQESSALHPFVFGLGCQHKSLLFSAHCGPVSVIMNKYLSPVQAG</sequence>
<gene>
    <name evidence="3" type="ORF">BDD26_0063</name>
</gene>
<dbReference type="InterPro" id="IPR027417">
    <property type="entry name" value="P-loop_NTPase"/>
</dbReference>